<comment type="caution">
    <text evidence="2">The sequence shown here is derived from an EMBL/GenBank/DDBJ whole genome shotgun (WGS) entry which is preliminary data.</text>
</comment>
<feature type="domain" description="HTH cro/C1-type" evidence="1">
    <location>
        <begin position="21"/>
        <end position="76"/>
    </location>
</feature>
<dbReference type="SMART" id="SM00530">
    <property type="entry name" value="HTH_XRE"/>
    <property type="match status" value="1"/>
</dbReference>
<dbReference type="SUPFAM" id="SSF47413">
    <property type="entry name" value="lambda repressor-like DNA-binding domains"/>
    <property type="match status" value="1"/>
</dbReference>
<dbReference type="Gene3D" id="1.10.260.40">
    <property type="entry name" value="lambda repressor-like DNA-binding domains"/>
    <property type="match status" value="1"/>
</dbReference>
<protein>
    <submittedName>
        <fullName evidence="2">Helix-turn-helix transcriptional regulator</fullName>
    </submittedName>
</protein>
<gene>
    <name evidence="2" type="ORF">GCM10010361_05770</name>
</gene>
<dbReference type="InterPro" id="IPR043917">
    <property type="entry name" value="DUF5753"/>
</dbReference>
<dbReference type="RefSeq" id="WP_346092696.1">
    <property type="nucleotide sequence ID" value="NZ_BAAABY010000005.1"/>
</dbReference>
<reference evidence="3" key="1">
    <citation type="journal article" date="2019" name="Int. J. Syst. Evol. Microbiol.">
        <title>The Global Catalogue of Microorganisms (GCM) 10K type strain sequencing project: providing services to taxonomists for standard genome sequencing and annotation.</title>
        <authorList>
            <consortium name="The Broad Institute Genomics Platform"/>
            <consortium name="The Broad Institute Genome Sequencing Center for Infectious Disease"/>
            <person name="Wu L."/>
            <person name="Ma J."/>
        </authorList>
    </citation>
    <scope>NUCLEOTIDE SEQUENCE [LARGE SCALE GENOMIC DNA]</scope>
    <source>
        <strain evidence="3">JCM 4805</strain>
    </source>
</reference>
<evidence type="ECO:0000259" key="1">
    <source>
        <dbReference type="SMART" id="SM00530"/>
    </source>
</evidence>
<name>A0ABP3JAC9_9ACTN</name>
<dbReference type="InterPro" id="IPR001387">
    <property type="entry name" value="Cro/C1-type_HTH"/>
</dbReference>
<dbReference type="EMBL" id="BAAABY010000005">
    <property type="protein sequence ID" value="GAA0444766.1"/>
    <property type="molecule type" value="Genomic_DNA"/>
</dbReference>
<proteinExistence type="predicted"/>
<evidence type="ECO:0000313" key="2">
    <source>
        <dbReference type="EMBL" id="GAA0444766.1"/>
    </source>
</evidence>
<keyword evidence="3" id="KW-1185">Reference proteome</keyword>
<dbReference type="Pfam" id="PF13560">
    <property type="entry name" value="HTH_31"/>
    <property type="match status" value="1"/>
</dbReference>
<dbReference type="InterPro" id="IPR010982">
    <property type="entry name" value="Lambda_DNA-bd_dom_sf"/>
</dbReference>
<accession>A0ABP3JAC9</accession>
<dbReference type="Pfam" id="PF19054">
    <property type="entry name" value="DUF5753"/>
    <property type="match status" value="1"/>
</dbReference>
<sequence length="282" mass="31564">MAAEPRELFPGRSARDFFGAELRRERLAARLSLAQLAEIVRYSKTHLGNVETADRSIPPGLPSALDAAFGTDGHFARLYELARREPHPGKYRGFMALEAQAATIEDYAAQTVPGLLQTEEYARALLRVDDNEATDEEIEEKVSARLSRQELLRAPCRPYFWAVLDEAVLRRPVGGRGTMHDQLAGLLPLMDTRYTTIQVLPFDHGEHALMNIPLILITLPNKLTVAYEETGYSGQLIDHEATVAKRKRAYDALRAYALSPAESATLIRAVMKEYKRCEQSPT</sequence>
<evidence type="ECO:0000313" key="3">
    <source>
        <dbReference type="Proteomes" id="UP001500909"/>
    </source>
</evidence>
<organism evidence="2 3">
    <name type="scientific">Streptomyces olivaceiscleroticus</name>
    <dbReference type="NCBI Taxonomy" id="68245"/>
    <lineage>
        <taxon>Bacteria</taxon>
        <taxon>Bacillati</taxon>
        <taxon>Actinomycetota</taxon>
        <taxon>Actinomycetes</taxon>
        <taxon>Kitasatosporales</taxon>
        <taxon>Streptomycetaceae</taxon>
        <taxon>Streptomyces</taxon>
    </lineage>
</organism>
<dbReference type="Proteomes" id="UP001500909">
    <property type="component" value="Unassembled WGS sequence"/>
</dbReference>
<dbReference type="CDD" id="cd00093">
    <property type="entry name" value="HTH_XRE"/>
    <property type="match status" value="1"/>
</dbReference>